<sequence length="195" mass="21484">MASAQQVRGIELASSSQRTDLTVVLVCPQIPGNTGTIARTCAATQVPLHLVGPLGFELDDAKLKRAGLDYWQSVCVKVHESYDAFYTYWQEIEASKRGRLVAFSKFGGKSHCARGAYKPGDWLLFGSEVSGLPENAHKHCEATGGIRRIPIDEEHVRSLNLSVSVGVGVYEALRQIDEKGMEVDVEYRPQYGKED</sequence>
<dbReference type="RefSeq" id="XP_007510449.1">
    <property type="nucleotide sequence ID" value="XM_007510387.1"/>
</dbReference>
<dbReference type="InterPro" id="IPR029028">
    <property type="entry name" value="Alpha/beta_knot_MTases"/>
</dbReference>
<keyword evidence="5" id="KW-0819">tRNA processing</keyword>
<feature type="domain" description="tRNA/rRNA methyltransferase SpoU type" evidence="6">
    <location>
        <begin position="21"/>
        <end position="170"/>
    </location>
</feature>
<dbReference type="PIRSF" id="PIRSF029256">
    <property type="entry name" value="SpoU_TrmH_prd"/>
    <property type="match status" value="1"/>
</dbReference>
<dbReference type="AlphaFoldDB" id="K8EII9"/>
<accession>K8EII9</accession>
<dbReference type="Gene3D" id="3.40.1280.10">
    <property type="match status" value="1"/>
</dbReference>
<dbReference type="InterPro" id="IPR029026">
    <property type="entry name" value="tRNA_m1G_MTases_N"/>
</dbReference>
<evidence type="ECO:0000256" key="2">
    <source>
        <dbReference type="ARBA" id="ARBA00022603"/>
    </source>
</evidence>
<protein>
    <recommendedName>
        <fullName evidence="6">tRNA/rRNA methyltransferase SpoU type domain-containing protein</fullName>
    </recommendedName>
</protein>
<dbReference type="CDD" id="cd18094">
    <property type="entry name" value="SpoU-like_TrmL"/>
    <property type="match status" value="1"/>
</dbReference>
<dbReference type="STRING" id="41875.K8EII9"/>
<dbReference type="EMBL" id="FO082269">
    <property type="protein sequence ID" value="CCO17982.1"/>
    <property type="molecule type" value="Genomic_DNA"/>
</dbReference>
<evidence type="ECO:0000256" key="5">
    <source>
        <dbReference type="ARBA" id="ARBA00022694"/>
    </source>
</evidence>
<keyword evidence="3" id="KW-0808">Transferase</keyword>
<dbReference type="InterPro" id="IPR001537">
    <property type="entry name" value="SpoU_MeTrfase"/>
</dbReference>
<dbReference type="SUPFAM" id="SSF75217">
    <property type="entry name" value="alpha/beta knot"/>
    <property type="match status" value="1"/>
</dbReference>
<dbReference type="Pfam" id="PF00588">
    <property type="entry name" value="SpoU_methylase"/>
    <property type="match status" value="1"/>
</dbReference>
<proteinExistence type="inferred from homology"/>
<dbReference type="OrthoDB" id="5580682at2759"/>
<dbReference type="HAMAP" id="MF_01885">
    <property type="entry name" value="tRNA_methyltr_TrmL"/>
    <property type="match status" value="1"/>
</dbReference>
<dbReference type="PANTHER" id="PTHR42971:SF1">
    <property type="entry name" value="TRNA (CYTIDINE(34)-2'-O)-METHYLTRANSFERASE"/>
    <property type="match status" value="1"/>
</dbReference>
<name>K8EII9_9CHLO</name>
<dbReference type="GO" id="GO:0003723">
    <property type="term" value="F:RNA binding"/>
    <property type="evidence" value="ECO:0007669"/>
    <property type="project" value="InterPro"/>
</dbReference>
<keyword evidence="8" id="KW-1185">Reference proteome</keyword>
<organism evidence="7 8">
    <name type="scientific">Bathycoccus prasinos</name>
    <dbReference type="NCBI Taxonomy" id="41875"/>
    <lineage>
        <taxon>Eukaryota</taxon>
        <taxon>Viridiplantae</taxon>
        <taxon>Chlorophyta</taxon>
        <taxon>Mamiellophyceae</taxon>
        <taxon>Mamiellales</taxon>
        <taxon>Bathycoccaceae</taxon>
        <taxon>Bathycoccus</taxon>
    </lineage>
</organism>
<evidence type="ECO:0000313" key="7">
    <source>
        <dbReference type="EMBL" id="CCO17982.1"/>
    </source>
</evidence>
<dbReference type="PANTHER" id="PTHR42971">
    <property type="entry name" value="TRNA (CYTIDINE(34)-2'-O)-METHYLTRANSFERASE"/>
    <property type="match status" value="1"/>
</dbReference>
<dbReference type="InterPro" id="IPR016914">
    <property type="entry name" value="TrmL"/>
</dbReference>
<dbReference type="GO" id="GO:0008173">
    <property type="term" value="F:RNA methyltransferase activity"/>
    <property type="evidence" value="ECO:0007669"/>
    <property type="project" value="InterPro"/>
</dbReference>
<gene>
    <name evidence="7" type="ordered locus">Bathy10g04050</name>
</gene>
<evidence type="ECO:0000256" key="3">
    <source>
        <dbReference type="ARBA" id="ARBA00022679"/>
    </source>
</evidence>
<evidence type="ECO:0000313" key="8">
    <source>
        <dbReference type="Proteomes" id="UP000198341"/>
    </source>
</evidence>
<dbReference type="KEGG" id="bpg:Bathy10g04050"/>
<dbReference type="GeneID" id="19013481"/>
<keyword evidence="4" id="KW-0949">S-adenosyl-L-methionine</keyword>
<dbReference type="eggNOG" id="ENOG502QQ5S">
    <property type="taxonomic scope" value="Eukaryota"/>
</dbReference>
<keyword evidence="1" id="KW-0963">Cytoplasm</keyword>
<dbReference type="Proteomes" id="UP000198341">
    <property type="component" value="Chromosome 10"/>
</dbReference>
<dbReference type="GO" id="GO:0002130">
    <property type="term" value="P:wobble position ribose methylation"/>
    <property type="evidence" value="ECO:0007669"/>
    <property type="project" value="TreeGrafter"/>
</dbReference>
<evidence type="ECO:0000256" key="4">
    <source>
        <dbReference type="ARBA" id="ARBA00022691"/>
    </source>
</evidence>
<evidence type="ECO:0000259" key="6">
    <source>
        <dbReference type="Pfam" id="PF00588"/>
    </source>
</evidence>
<evidence type="ECO:0000256" key="1">
    <source>
        <dbReference type="ARBA" id="ARBA00022490"/>
    </source>
</evidence>
<keyword evidence="2" id="KW-0489">Methyltransferase</keyword>
<reference evidence="7 8" key="1">
    <citation type="submission" date="2011-10" db="EMBL/GenBank/DDBJ databases">
        <authorList>
            <person name="Genoscope - CEA"/>
        </authorList>
    </citation>
    <scope>NUCLEOTIDE SEQUENCE [LARGE SCALE GENOMIC DNA]</scope>
    <source>
        <strain evidence="7 8">RCC 1105</strain>
    </source>
</reference>